<name>A0ABW6ZJ63_9HYPH</name>
<dbReference type="InterPro" id="IPR011250">
    <property type="entry name" value="OMP/PagP_B-barrel"/>
</dbReference>
<evidence type="ECO:0000256" key="3">
    <source>
        <dbReference type="ARBA" id="ARBA00023136"/>
    </source>
</evidence>
<accession>A0ABW6ZJ63</accession>
<dbReference type="EMBL" id="JBAFUR010000004">
    <property type="protein sequence ID" value="MFG1253869.1"/>
    <property type="molecule type" value="Genomic_DNA"/>
</dbReference>
<dbReference type="InterPro" id="IPR027385">
    <property type="entry name" value="Beta-barrel_OMP"/>
</dbReference>
<reference evidence="8 9" key="1">
    <citation type="submission" date="2024-02" db="EMBL/GenBank/DDBJ databases">
        <title>Expansion and revision of Xanthobacter and proposal of Roseixanthobacter gen. nov.</title>
        <authorList>
            <person name="Soltysiak M.P.M."/>
            <person name="Jalihal A."/>
            <person name="Ory A."/>
            <person name="Chrisophersen C."/>
            <person name="Lee A.D."/>
            <person name="Boulton J."/>
            <person name="Springer M."/>
        </authorList>
    </citation>
    <scope>NUCLEOTIDE SEQUENCE [LARGE SCALE GENOMIC DNA]</scope>
    <source>
        <strain evidence="8 9">CB5</strain>
    </source>
</reference>
<dbReference type="SUPFAM" id="SSF56925">
    <property type="entry name" value="OMPA-like"/>
    <property type="match status" value="1"/>
</dbReference>
<organism evidence="8 9">
    <name type="scientific">Xanthobacter aminoxidans</name>
    <dbReference type="NCBI Taxonomy" id="186280"/>
    <lineage>
        <taxon>Bacteria</taxon>
        <taxon>Pseudomonadati</taxon>
        <taxon>Pseudomonadota</taxon>
        <taxon>Alphaproteobacteria</taxon>
        <taxon>Hyphomicrobiales</taxon>
        <taxon>Xanthobacteraceae</taxon>
        <taxon>Xanthobacter</taxon>
    </lineage>
</organism>
<dbReference type="PANTHER" id="PTHR34001">
    <property type="entry name" value="BLL7405 PROTEIN"/>
    <property type="match status" value="1"/>
</dbReference>
<dbReference type="InterPro" id="IPR051692">
    <property type="entry name" value="OMP-like"/>
</dbReference>
<dbReference type="Gene3D" id="2.40.160.20">
    <property type="match status" value="1"/>
</dbReference>
<dbReference type="Pfam" id="PF13505">
    <property type="entry name" value="OMP_b-brl"/>
    <property type="match status" value="1"/>
</dbReference>
<evidence type="ECO:0000256" key="5">
    <source>
        <dbReference type="ARBA" id="ARBA00038306"/>
    </source>
</evidence>
<keyword evidence="4" id="KW-0998">Cell outer membrane</keyword>
<sequence length="252" mass="25944">MATCAPVCAADLAVKAPAPAAAAAPLSWQGFYAGVTAGAVIDASTVTPQLGGTFLQSDPVKHAIQYETALGGSSTGFTAGATVGYNWQWNAVVAGLEADFAYADRSQAGSEILPSLVNPGQFIVKDYVLTGDWFGTVRARLGYAVGATLLYATGGLAFGDGGTNLFIGGANGAQYAWAGSSSSTRWGWTVGGGAETRIDAHWSVKAEYLYVNLGSSTFPLANSPANPVPEFVIAASSDYAFNVVRAGVNYRF</sequence>
<feature type="domain" description="Outer membrane protein beta-barrel" evidence="7">
    <location>
        <begin position="18"/>
        <end position="252"/>
    </location>
</feature>
<evidence type="ECO:0000256" key="2">
    <source>
        <dbReference type="ARBA" id="ARBA00022729"/>
    </source>
</evidence>
<dbReference type="RefSeq" id="WP_394009786.1">
    <property type="nucleotide sequence ID" value="NZ_JBAFUR010000004.1"/>
</dbReference>
<evidence type="ECO:0000259" key="7">
    <source>
        <dbReference type="Pfam" id="PF13505"/>
    </source>
</evidence>
<comment type="similarity">
    <text evidence="5">Belongs to the Omp25/RopB family.</text>
</comment>
<keyword evidence="9" id="KW-1185">Reference proteome</keyword>
<gene>
    <name evidence="8" type="ORF">V5F30_16790</name>
</gene>
<proteinExistence type="inferred from homology"/>
<evidence type="ECO:0000256" key="1">
    <source>
        <dbReference type="ARBA" id="ARBA00004442"/>
    </source>
</evidence>
<comment type="subcellular location">
    <subcellularLocation>
        <location evidence="1">Cell outer membrane</location>
    </subcellularLocation>
</comment>
<keyword evidence="3" id="KW-0472">Membrane</keyword>
<evidence type="ECO:0000256" key="4">
    <source>
        <dbReference type="ARBA" id="ARBA00023237"/>
    </source>
</evidence>
<dbReference type="Proteomes" id="UP001604043">
    <property type="component" value="Unassembled WGS sequence"/>
</dbReference>
<feature type="chain" id="PRO_5045969960" evidence="6">
    <location>
        <begin position="21"/>
        <end position="252"/>
    </location>
</feature>
<evidence type="ECO:0000313" key="8">
    <source>
        <dbReference type="EMBL" id="MFG1253869.1"/>
    </source>
</evidence>
<feature type="signal peptide" evidence="6">
    <location>
        <begin position="1"/>
        <end position="20"/>
    </location>
</feature>
<evidence type="ECO:0000256" key="6">
    <source>
        <dbReference type="SAM" id="SignalP"/>
    </source>
</evidence>
<evidence type="ECO:0000313" key="9">
    <source>
        <dbReference type="Proteomes" id="UP001604043"/>
    </source>
</evidence>
<keyword evidence="2 6" id="KW-0732">Signal</keyword>
<protein>
    <submittedName>
        <fullName evidence="8">Outer membrane beta-barrel protein</fullName>
    </submittedName>
</protein>
<comment type="caution">
    <text evidence="8">The sequence shown here is derived from an EMBL/GenBank/DDBJ whole genome shotgun (WGS) entry which is preliminary data.</text>
</comment>
<dbReference type="PANTHER" id="PTHR34001:SF3">
    <property type="entry name" value="BLL7405 PROTEIN"/>
    <property type="match status" value="1"/>
</dbReference>